<dbReference type="EMBL" id="DNAN01000120">
    <property type="protein sequence ID" value="HAW74785.1"/>
    <property type="molecule type" value="Genomic_DNA"/>
</dbReference>
<sequence length="67" mass="8385">MDIEEKTKTRQHRKSLAVDQDTYNLLEEICYQERRTKIDQLRMMIEDKHDEIFTRRANYEQRRRVNV</sequence>
<proteinExistence type="predicted"/>
<evidence type="ECO:0000313" key="1">
    <source>
        <dbReference type="EMBL" id="HAW74785.1"/>
    </source>
</evidence>
<organism evidence="1 2">
    <name type="scientific">Alteromonas australica</name>
    <dbReference type="NCBI Taxonomy" id="589873"/>
    <lineage>
        <taxon>Bacteria</taxon>
        <taxon>Pseudomonadati</taxon>
        <taxon>Pseudomonadota</taxon>
        <taxon>Gammaproteobacteria</taxon>
        <taxon>Alteromonadales</taxon>
        <taxon>Alteromonadaceae</taxon>
        <taxon>Alteromonas/Salinimonas group</taxon>
        <taxon>Alteromonas</taxon>
    </lineage>
</organism>
<accession>A0A350P0G8</accession>
<comment type="caution">
    <text evidence="1">The sequence shown here is derived from an EMBL/GenBank/DDBJ whole genome shotgun (WGS) entry which is preliminary data.</text>
</comment>
<reference evidence="1 2" key="1">
    <citation type="journal article" date="2018" name="Nat. Biotechnol.">
        <title>A standardized bacterial taxonomy based on genome phylogeny substantially revises the tree of life.</title>
        <authorList>
            <person name="Parks D.H."/>
            <person name="Chuvochina M."/>
            <person name="Waite D.W."/>
            <person name="Rinke C."/>
            <person name="Skarshewski A."/>
            <person name="Chaumeil P.A."/>
            <person name="Hugenholtz P."/>
        </authorList>
    </citation>
    <scope>NUCLEOTIDE SEQUENCE [LARGE SCALE GENOMIC DNA]</scope>
    <source>
        <strain evidence="1">UBA11978</strain>
    </source>
</reference>
<gene>
    <name evidence="1" type="ORF">DCW74_03510</name>
</gene>
<protein>
    <submittedName>
        <fullName evidence="1">Uncharacterized protein</fullName>
    </submittedName>
</protein>
<dbReference type="AlphaFoldDB" id="A0A350P0G8"/>
<name>A0A350P0G8_9ALTE</name>
<dbReference type="Proteomes" id="UP000263517">
    <property type="component" value="Unassembled WGS sequence"/>
</dbReference>
<evidence type="ECO:0000313" key="2">
    <source>
        <dbReference type="Proteomes" id="UP000263517"/>
    </source>
</evidence>